<evidence type="ECO:0000313" key="1">
    <source>
        <dbReference type="EMBL" id="RVT43945.1"/>
    </source>
</evidence>
<gene>
    <name evidence="1" type="ORF">ENE74_05040</name>
</gene>
<proteinExistence type="predicted"/>
<sequence>MPIIPQGSPFYSFDRESVGWLLRQSEAGKPLTREDVTRVLKADSASASEPEMVAIILDALAGRLDRKAGRPPSVDINDPRFLIAEVLLEDRAREIAQERAANKTGERGRMEPRLEAAIEIGTLLGIQRGKSLLNIIDRRRAARKSA</sequence>
<keyword evidence="2" id="KW-1185">Reference proteome</keyword>
<organism evidence="1 2">
    <name type="scientific">Sphingobium algorifonticola</name>
    <dbReference type="NCBI Taxonomy" id="2008318"/>
    <lineage>
        <taxon>Bacteria</taxon>
        <taxon>Pseudomonadati</taxon>
        <taxon>Pseudomonadota</taxon>
        <taxon>Alphaproteobacteria</taxon>
        <taxon>Sphingomonadales</taxon>
        <taxon>Sphingomonadaceae</taxon>
        <taxon>Sphingobium</taxon>
    </lineage>
</organism>
<reference evidence="1 2" key="1">
    <citation type="submission" date="2019-01" db="EMBL/GenBank/DDBJ databases">
        <authorList>
            <person name="Chen W.-M."/>
        </authorList>
    </citation>
    <scope>NUCLEOTIDE SEQUENCE [LARGE SCALE GENOMIC DNA]</scope>
    <source>
        <strain evidence="1 2">TLA-22</strain>
    </source>
</reference>
<comment type="caution">
    <text evidence="1">The sequence shown here is derived from an EMBL/GenBank/DDBJ whole genome shotgun (WGS) entry which is preliminary data.</text>
</comment>
<name>A0A437JDF1_9SPHN</name>
<dbReference type="Proteomes" id="UP000282977">
    <property type="component" value="Unassembled WGS sequence"/>
</dbReference>
<dbReference type="AlphaFoldDB" id="A0A437JDF1"/>
<evidence type="ECO:0000313" key="2">
    <source>
        <dbReference type="Proteomes" id="UP000282977"/>
    </source>
</evidence>
<dbReference type="RefSeq" id="WP_127689480.1">
    <property type="nucleotide sequence ID" value="NZ_RZUL01000001.1"/>
</dbReference>
<dbReference type="EMBL" id="RZUL01000001">
    <property type="protein sequence ID" value="RVT43945.1"/>
    <property type="molecule type" value="Genomic_DNA"/>
</dbReference>
<accession>A0A437JDF1</accession>
<protein>
    <submittedName>
        <fullName evidence="1">Uncharacterized protein</fullName>
    </submittedName>
</protein>